<organism evidence="2 3">
    <name type="scientific">Cylindrobasidium torrendii FP15055 ss-10</name>
    <dbReference type="NCBI Taxonomy" id="1314674"/>
    <lineage>
        <taxon>Eukaryota</taxon>
        <taxon>Fungi</taxon>
        <taxon>Dikarya</taxon>
        <taxon>Basidiomycota</taxon>
        <taxon>Agaricomycotina</taxon>
        <taxon>Agaricomycetes</taxon>
        <taxon>Agaricomycetidae</taxon>
        <taxon>Agaricales</taxon>
        <taxon>Marasmiineae</taxon>
        <taxon>Physalacriaceae</taxon>
        <taxon>Cylindrobasidium</taxon>
    </lineage>
</organism>
<sequence length="145" mass="17101">EIAWSQLRRRLAPGLEDVLSEYERNPTIRYEPSDPLQYAVFKWLFIDLVQAELDSYSDRINNMAKRRQRDKILPQGGSPNDIEEYPEEYNSRNFKEAEALYAPPDHGTFEKVPPAFHVRIHRIYTSIGCPEISDLTVWRVYMQLL</sequence>
<dbReference type="Proteomes" id="UP000054007">
    <property type="component" value="Unassembled WGS sequence"/>
</dbReference>
<evidence type="ECO:0000313" key="3">
    <source>
        <dbReference type="Proteomes" id="UP000054007"/>
    </source>
</evidence>
<dbReference type="STRING" id="1314674.A0A0D7B0L9"/>
<evidence type="ECO:0000313" key="1">
    <source>
        <dbReference type="EMBL" id="KIY61925.1"/>
    </source>
</evidence>
<feature type="non-terminal residue" evidence="2">
    <location>
        <position position="1"/>
    </location>
</feature>
<dbReference type="AlphaFoldDB" id="A0A0D7B0L9"/>
<evidence type="ECO:0000313" key="2">
    <source>
        <dbReference type="EMBL" id="KIY64037.1"/>
    </source>
</evidence>
<accession>A0A0D7B0L9</accession>
<feature type="non-terminal residue" evidence="2">
    <location>
        <position position="145"/>
    </location>
</feature>
<dbReference type="OrthoDB" id="5946233at2759"/>
<gene>
    <name evidence="1" type="ORF">CYLTODRAFT_339710</name>
    <name evidence="2" type="ORF">CYLTODRAFT_340087</name>
</gene>
<keyword evidence="3" id="KW-1185">Reference proteome</keyword>
<proteinExistence type="predicted"/>
<dbReference type="EMBL" id="KN880849">
    <property type="protein sequence ID" value="KIY61925.1"/>
    <property type="molecule type" value="Genomic_DNA"/>
</dbReference>
<name>A0A0D7B0L9_9AGAR</name>
<dbReference type="EMBL" id="KN880657">
    <property type="protein sequence ID" value="KIY64037.1"/>
    <property type="molecule type" value="Genomic_DNA"/>
</dbReference>
<protein>
    <submittedName>
        <fullName evidence="2">Uncharacterized protein</fullName>
    </submittedName>
</protein>
<reference evidence="2 3" key="1">
    <citation type="journal article" date="2015" name="Fungal Genet. Biol.">
        <title>Evolution of novel wood decay mechanisms in Agaricales revealed by the genome sequences of Fistulina hepatica and Cylindrobasidium torrendii.</title>
        <authorList>
            <person name="Floudas D."/>
            <person name="Held B.W."/>
            <person name="Riley R."/>
            <person name="Nagy L.G."/>
            <person name="Koehler G."/>
            <person name="Ransdell A.S."/>
            <person name="Younus H."/>
            <person name="Chow J."/>
            <person name="Chiniquy J."/>
            <person name="Lipzen A."/>
            <person name="Tritt A."/>
            <person name="Sun H."/>
            <person name="Haridas S."/>
            <person name="LaButti K."/>
            <person name="Ohm R.A."/>
            <person name="Kues U."/>
            <person name="Blanchette R.A."/>
            <person name="Grigoriev I.V."/>
            <person name="Minto R.E."/>
            <person name="Hibbett D.S."/>
        </authorList>
    </citation>
    <scope>NUCLEOTIDE SEQUENCE [LARGE SCALE GENOMIC DNA]</scope>
    <source>
        <strain evidence="2 3">FP15055 ss-10</strain>
    </source>
</reference>